<proteinExistence type="predicted"/>
<organism evidence="4 5">
    <name type="scientific">Rhizobium aquaticum</name>
    <dbReference type="NCBI Taxonomy" id="1549636"/>
    <lineage>
        <taxon>Bacteria</taxon>
        <taxon>Pseudomonadati</taxon>
        <taxon>Pseudomonadota</taxon>
        <taxon>Alphaproteobacteria</taxon>
        <taxon>Hyphomicrobiales</taxon>
        <taxon>Rhizobiaceae</taxon>
        <taxon>Rhizobium/Agrobacterium group</taxon>
        <taxon>Rhizobium</taxon>
    </lineage>
</organism>
<gene>
    <name evidence="4" type="ORF">ABID16_003176</name>
</gene>
<evidence type="ECO:0000256" key="1">
    <source>
        <dbReference type="SAM" id="MobiDB-lite"/>
    </source>
</evidence>
<dbReference type="SUPFAM" id="SSF50346">
    <property type="entry name" value="PRC-barrel domain"/>
    <property type="match status" value="1"/>
</dbReference>
<protein>
    <submittedName>
        <fullName evidence="4">Sporulation protein YlmC with PRC-barrel domain</fullName>
    </submittedName>
</protein>
<evidence type="ECO:0000259" key="3">
    <source>
        <dbReference type="Pfam" id="PF05239"/>
    </source>
</evidence>
<accession>A0ABV2J243</accession>
<comment type="caution">
    <text evidence="4">The sequence shown here is derived from an EMBL/GenBank/DDBJ whole genome shotgun (WGS) entry which is preliminary data.</text>
</comment>
<keyword evidence="2" id="KW-0732">Signal</keyword>
<dbReference type="PANTHER" id="PTHR36505">
    <property type="entry name" value="BLR1072 PROTEIN"/>
    <property type="match status" value="1"/>
</dbReference>
<reference evidence="4 5" key="1">
    <citation type="submission" date="2024-06" db="EMBL/GenBank/DDBJ databases">
        <title>Genomic Encyclopedia of Type Strains, Phase IV (KMG-IV): sequencing the most valuable type-strain genomes for metagenomic binning, comparative biology and taxonomic classification.</title>
        <authorList>
            <person name="Goeker M."/>
        </authorList>
    </citation>
    <scope>NUCLEOTIDE SEQUENCE [LARGE SCALE GENOMIC DNA]</scope>
    <source>
        <strain evidence="4 5">DSM 29780</strain>
    </source>
</reference>
<sequence length="194" mass="18783">MFKTLIASTFLAASIAVPVMAADSGTTKSGTTPMTTTTGTTTGAATTAPGAGAAGTAMYGQNVTASNIIGATVMDATNNSIGKIDDLVLSGEGQVTNYVVDVGGFLGIGSKRVALTPQDVTITADGNGNLQAKTQLTKDALTARPDYTKPEVPVTNNGGAGSTTGAAPAGNTSPNGASGTTGTSGGTTAPAPKP</sequence>
<dbReference type="Proteomes" id="UP001549047">
    <property type="component" value="Unassembled WGS sequence"/>
</dbReference>
<dbReference type="Pfam" id="PF05239">
    <property type="entry name" value="PRC"/>
    <property type="match status" value="1"/>
</dbReference>
<feature type="compositionally biased region" description="Low complexity" evidence="1">
    <location>
        <begin position="163"/>
        <end position="194"/>
    </location>
</feature>
<dbReference type="RefSeq" id="WP_354557325.1">
    <property type="nucleotide sequence ID" value="NZ_JBEPMB010000005.1"/>
</dbReference>
<dbReference type="InterPro" id="IPR027275">
    <property type="entry name" value="PRC-brl_dom"/>
</dbReference>
<name>A0ABV2J243_9HYPH</name>
<feature type="chain" id="PRO_5045807458" evidence="2">
    <location>
        <begin position="22"/>
        <end position="194"/>
    </location>
</feature>
<feature type="domain" description="PRC-barrel" evidence="3">
    <location>
        <begin position="64"/>
        <end position="118"/>
    </location>
</feature>
<feature type="signal peptide" evidence="2">
    <location>
        <begin position="1"/>
        <end position="21"/>
    </location>
</feature>
<dbReference type="EMBL" id="JBEPMB010000005">
    <property type="protein sequence ID" value="MET3614833.1"/>
    <property type="molecule type" value="Genomic_DNA"/>
</dbReference>
<dbReference type="Gene3D" id="2.30.30.240">
    <property type="entry name" value="PRC-barrel domain"/>
    <property type="match status" value="1"/>
</dbReference>
<dbReference type="InterPro" id="IPR011033">
    <property type="entry name" value="PRC_barrel-like_sf"/>
</dbReference>
<keyword evidence="5" id="KW-1185">Reference proteome</keyword>
<feature type="region of interest" description="Disordered" evidence="1">
    <location>
        <begin position="141"/>
        <end position="194"/>
    </location>
</feature>
<evidence type="ECO:0000313" key="4">
    <source>
        <dbReference type="EMBL" id="MET3614833.1"/>
    </source>
</evidence>
<evidence type="ECO:0000313" key="5">
    <source>
        <dbReference type="Proteomes" id="UP001549047"/>
    </source>
</evidence>
<dbReference type="PANTHER" id="PTHR36505:SF1">
    <property type="entry name" value="BLR1072 PROTEIN"/>
    <property type="match status" value="1"/>
</dbReference>
<evidence type="ECO:0000256" key="2">
    <source>
        <dbReference type="SAM" id="SignalP"/>
    </source>
</evidence>